<keyword evidence="12 19" id="KW-0675">Receptor</keyword>
<evidence type="ECO:0000256" key="5">
    <source>
        <dbReference type="ARBA" id="ARBA00022496"/>
    </source>
</evidence>
<dbReference type="GO" id="GO:0038023">
    <property type="term" value="F:signaling receptor activity"/>
    <property type="evidence" value="ECO:0007669"/>
    <property type="project" value="InterPro"/>
</dbReference>
<dbReference type="InterPro" id="IPR010105">
    <property type="entry name" value="TonB_sidphr_rcpt"/>
</dbReference>
<dbReference type="RefSeq" id="WP_110786108.1">
    <property type="nucleotide sequence ID" value="NZ_QKQS01000016.1"/>
</dbReference>
<dbReference type="EMBL" id="QKQS01000016">
    <property type="protein sequence ID" value="PZA11709.1"/>
    <property type="molecule type" value="Genomic_DNA"/>
</dbReference>
<proteinExistence type="inferred from homology"/>
<keyword evidence="5" id="KW-0410">Iron transport</keyword>
<feature type="region of interest" description="Disordered" evidence="16">
    <location>
        <begin position="44"/>
        <end position="91"/>
    </location>
</feature>
<feature type="domain" description="TonB-dependent receptor plug" evidence="18">
    <location>
        <begin position="126"/>
        <end position="227"/>
    </location>
</feature>
<evidence type="ECO:0000259" key="18">
    <source>
        <dbReference type="Pfam" id="PF07715"/>
    </source>
</evidence>
<dbReference type="Pfam" id="PF07715">
    <property type="entry name" value="Plug"/>
    <property type="match status" value="1"/>
</dbReference>
<sequence length="780" mass="84350">MNLGKSGHIVAGAAFKAVLCSTALGAGLLGFGLQAGPALAQSGRDLPPVTVDAPKPQAARSSKPPRRASRPVTAARRTAAPSRQQVAEPPVRAVGLGRGAERADGPVTGYLANQSATGTKTDTPILSTPQSISVVTQDQIQAQGAQNVVEALRYTPGVTLDTYGATTFFDSFKLRGFDVPRYLDGLRLPVDPGTQFAFPRIETYGLERIEVLRGPSSGLYGQTDPGGLLNMVSKRPTAYPQHEIIGSFGSFERFQGAFDSSGPIDRNGEFLYRIVGLGRSTDGQQDFVHENKAYIAPSLTWRPTTDTSLTILSHYSHIKNDGWQQYVPGGVSLRPGAFGRVPYSRYLGEPGRDGYTLDQFSVGYAFEHRFDNNLQFRSNLRYFDVSQDLAGVRAEGLLADDRTVARSYNYVKSSAKNLALDNQIQADFATGPLLHKVLAGFDYQRQDSNSDYRFTMIGSIDAFAPAYGGFVPPAASVAPFIATTATSEQAGLYLQDQVKYDRWTLTLTGRQDWANARTVSTALFPAAGTYLQNDKATTGRVGLNYLFDVGLSPYVNYSSSFVPTSGTDQFGNTFKPTTGEGGEIGVKFKPLGSNLMLTAAVFEINQKNVLTADPTNIIFSVQTGGVRVRGFEFEARGNVTRELEIVGGYNKYDPRVTSSNDGTVGNYLLNTALEQASLWAKYTWYNGPVAGLGIGGGVRYVGKSYGDAANTVLIPSYTLFDASISYDLQYLRPDLKGWSMQVNATNLGNRYYVSSCVTSLTYCGLGAARTVIGTLKYAWN</sequence>
<dbReference type="OrthoDB" id="9760333at2"/>
<evidence type="ECO:0000256" key="15">
    <source>
        <dbReference type="RuleBase" id="RU003357"/>
    </source>
</evidence>
<dbReference type="PROSITE" id="PS52016">
    <property type="entry name" value="TONB_DEPENDENT_REC_3"/>
    <property type="match status" value="1"/>
</dbReference>
<dbReference type="Pfam" id="PF00593">
    <property type="entry name" value="TonB_dep_Rec_b-barrel"/>
    <property type="match status" value="1"/>
</dbReference>
<keyword evidence="11 14" id="KW-0472">Membrane</keyword>
<evidence type="ECO:0000256" key="8">
    <source>
        <dbReference type="ARBA" id="ARBA00023004"/>
    </source>
</evidence>
<comment type="caution">
    <text evidence="19">The sequence shown here is derived from an EMBL/GenBank/DDBJ whole genome shotgun (WGS) entry which is preliminary data.</text>
</comment>
<comment type="similarity">
    <text evidence="2 14 15">Belongs to the TonB-dependent receptor family.</text>
</comment>
<evidence type="ECO:0000256" key="9">
    <source>
        <dbReference type="ARBA" id="ARBA00023065"/>
    </source>
</evidence>
<evidence type="ECO:0000256" key="11">
    <source>
        <dbReference type="ARBA" id="ARBA00023136"/>
    </source>
</evidence>
<dbReference type="Gene3D" id="2.170.130.10">
    <property type="entry name" value="TonB-dependent receptor, plug domain"/>
    <property type="match status" value="1"/>
</dbReference>
<keyword evidence="3 14" id="KW-0813">Transport</keyword>
<gene>
    <name evidence="19" type="ORF">DNX69_11335</name>
</gene>
<evidence type="ECO:0000256" key="3">
    <source>
        <dbReference type="ARBA" id="ARBA00022448"/>
    </source>
</evidence>
<evidence type="ECO:0000256" key="12">
    <source>
        <dbReference type="ARBA" id="ARBA00023170"/>
    </source>
</evidence>
<dbReference type="GO" id="GO:0009279">
    <property type="term" value="C:cell outer membrane"/>
    <property type="evidence" value="ECO:0007669"/>
    <property type="project" value="UniProtKB-SubCell"/>
</dbReference>
<keyword evidence="10 15" id="KW-0798">TonB box</keyword>
<dbReference type="InterPro" id="IPR000531">
    <property type="entry name" value="Beta-barrel_TonB"/>
</dbReference>
<dbReference type="InterPro" id="IPR036942">
    <property type="entry name" value="Beta-barrel_TonB_sf"/>
</dbReference>
<dbReference type="GO" id="GO:0015344">
    <property type="term" value="F:siderophore uptake transmembrane transporter activity"/>
    <property type="evidence" value="ECO:0007669"/>
    <property type="project" value="TreeGrafter"/>
</dbReference>
<dbReference type="Gene3D" id="2.40.170.20">
    <property type="entry name" value="TonB-dependent receptor, beta-barrel domain"/>
    <property type="match status" value="1"/>
</dbReference>
<dbReference type="FunFam" id="2.170.130.10:FF:000001">
    <property type="entry name" value="Catecholate siderophore TonB-dependent receptor"/>
    <property type="match status" value="1"/>
</dbReference>
<feature type="domain" description="TonB-dependent receptor-like beta-barrel" evidence="17">
    <location>
        <begin position="301"/>
        <end position="747"/>
    </location>
</feature>
<dbReference type="InterPro" id="IPR012910">
    <property type="entry name" value="Plug_dom"/>
</dbReference>
<dbReference type="InterPro" id="IPR039426">
    <property type="entry name" value="TonB-dep_rcpt-like"/>
</dbReference>
<evidence type="ECO:0000313" key="20">
    <source>
        <dbReference type="Proteomes" id="UP000248134"/>
    </source>
</evidence>
<reference evidence="19 20" key="1">
    <citation type="submission" date="2018-06" db="EMBL/GenBank/DDBJ databases">
        <title>Draft Whole-Genome Sequence of the purple photosynthetic bacterium Rhodospeudomonas palustris XCP.</title>
        <authorList>
            <person name="Rayyan A."/>
            <person name="Meyer T.E."/>
            <person name="Kyndt J.A."/>
        </authorList>
    </citation>
    <scope>NUCLEOTIDE SEQUENCE [LARGE SCALE GENOMIC DNA]</scope>
    <source>
        <strain evidence="19 20">XCP</strain>
    </source>
</reference>
<evidence type="ECO:0000256" key="1">
    <source>
        <dbReference type="ARBA" id="ARBA00004571"/>
    </source>
</evidence>
<evidence type="ECO:0000256" key="6">
    <source>
        <dbReference type="ARBA" id="ARBA00022692"/>
    </source>
</evidence>
<feature type="compositionally biased region" description="Low complexity" evidence="16">
    <location>
        <begin position="70"/>
        <end position="83"/>
    </location>
</feature>
<evidence type="ECO:0000256" key="16">
    <source>
        <dbReference type="SAM" id="MobiDB-lite"/>
    </source>
</evidence>
<evidence type="ECO:0000256" key="7">
    <source>
        <dbReference type="ARBA" id="ARBA00022729"/>
    </source>
</evidence>
<evidence type="ECO:0000256" key="13">
    <source>
        <dbReference type="ARBA" id="ARBA00023237"/>
    </source>
</evidence>
<dbReference type="InterPro" id="IPR037066">
    <property type="entry name" value="Plug_dom_sf"/>
</dbReference>
<keyword evidence="6 14" id="KW-0812">Transmembrane</keyword>
<dbReference type="NCBIfam" id="TIGR01783">
    <property type="entry name" value="TonB-siderophor"/>
    <property type="match status" value="1"/>
</dbReference>
<organism evidence="19 20">
    <name type="scientific">Rhodopseudomonas palustris</name>
    <dbReference type="NCBI Taxonomy" id="1076"/>
    <lineage>
        <taxon>Bacteria</taxon>
        <taxon>Pseudomonadati</taxon>
        <taxon>Pseudomonadota</taxon>
        <taxon>Alphaproteobacteria</taxon>
        <taxon>Hyphomicrobiales</taxon>
        <taxon>Nitrobacteraceae</taxon>
        <taxon>Rhodopseudomonas</taxon>
    </lineage>
</organism>
<name>A0A323UH59_RHOPL</name>
<comment type="subcellular location">
    <subcellularLocation>
        <location evidence="1 14">Cell outer membrane</location>
        <topology evidence="1 14">Multi-pass membrane protein</topology>
    </subcellularLocation>
</comment>
<keyword evidence="9" id="KW-0406">Ion transport</keyword>
<dbReference type="CDD" id="cd01347">
    <property type="entry name" value="ligand_gated_channel"/>
    <property type="match status" value="1"/>
</dbReference>
<evidence type="ECO:0000256" key="4">
    <source>
        <dbReference type="ARBA" id="ARBA00022452"/>
    </source>
</evidence>
<dbReference type="GO" id="GO:0015891">
    <property type="term" value="P:siderophore transport"/>
    <property type="evidence" value="ECO:0007669"/>
    <property type="project" value="InterPro"/>
</dbReference>
<evidence type="ECO:0000256" key="10">
    <source>
        <dbReference type="ARBA" id="ARBA00023077"/>
    </source>
</evidence>
<dbReference type="Proteomes" id="UP000248134">
    <property type="component" value="Unassembled WGS sequence"/>
</dbReference>
<protein>
    <submittedName>
        <fullName evidence="19">TonB-dependent siderophore receptor</fullName>
    </submittedName>
</protein>
<dbReference type="SUPFAM" id="SSF56935">
    <property type="entry name" value="Porins"/>
    <property type="match status" value="1"/>
</dbReference>
<dbReference type="PANTHER" id="PTHR32552">
    <property type="entry name" value="FERRICHROME IRON RECEPTOR-RELATED"/>
    <property type="match status" value="1"/>
</dbReference>
<keyword evidence="13 14" id="KW-0998">Cell outer membrane</keyword>
<keyword evidence="8" id="KW-0408">Iron</keyword>
<evidence type="ECO:0000259" key="17">
    <source>
        <dbReference type="Pfam" id="PF00593"/>
    </source>
</evidence>
<accession>A0A323UH59</accession>
<dbReference type="FunFam" id="2.40.170.20:FF:000005">
    <property type="entry name" value="TonB-dependent siderophore receptor"/>
    <property type="match status" value="1"/>
</dbReference>
<dbReference type="AlphaFoldDB" id="A0A323UH59"/>
<keyword evidence="4 14" id="KW-1134">Transmembrane beta strand</keyword>
<evidence type="ECO:0000256" key="14">
    <source>
        <dbReference type="PROSITE-ProRule" id="PRU01360"/>
    </source>
</evidence>
<evidence type="ECO:0000256" key="2">
    <source>
        <dbReference type="ARBA" id="ARBA00009810"/>
    </source>
</evidence>
<keyword evidence="7" id="KW-0732">Signal</keyword>
<evidence type="ECO:0000313" key="19">
    <source>
        <dbReference type="EMBL" id="PZA11709.1"/>
    </source>
</evidence>
<dbReference type="PANTHER" id="PTHR32552:SF68">
    <property type="entry name" value="FERRICHROME OUTER MEMBRANE TRANSPORTER_PHAGE RECEPTOR"/>
    <property type="match status" value="1"/>
</dbReference>